<proteinExistence type="predicted"/>
<evidence type="ECO:0000313" key="1">
    <source>
        <dbReference type="EMBL" id="EPJ28165.1"/>
    </source>
</evidence>
<dbReference type="Proteomes" id="UP000014627">
    <property type="component" value="Unassembled WGS sequence"/>
</dbReference>
<protein>
    <submittedName>
        <fullName evidence="1">Uncharacterized protein</fullName>
    </submittedName>
</protein>
<sequence length="42" mass="4963">MSFAFPLKIVSFPHTYSDAEKQFQQYTYSFFCAVLLENKPTH</sequence>
<name>A0ABP2X3L3_CHLPS</name>
<accession>A0ABP2X3L3</accession>
<gene>
    <name evidence="1" type="ORF">CP99DC5_0316</name>
</gene>
<keyword evidence="2" id="KW-1185">Reference proteome</keyword>
<dbReference type="EMBL" id="ATLC01000045">
    <property type="protein sequence ID" value="EPJ28165.1"/>
    <property type="molecule type" value="Genomic_DNA"/>
</dbReference>
<evidence type="ECO:0000313" key="2">
    <source>
        <dbReference type="Proteomes" id="UP000014627"/>
    </source>
</evidence>
<organism evidence="1 2">
    <name type="scientific">Chlamydia psittaci 99DC5</name>
    <dbReference type="NCBI Taxonomy" id="1112251"/>
    <lineage>
        <taxon>Bacteria</taxon>
        <taxon>Pseudomonadati</taxon>
        <taxon>Chlamydiota</taxon>
        <taxon>Chlamydiia</taxon>
        <taxon>Chlamydiales</taxon>
        <taxon>Chlamydiaceae</taxon>
        <taxon>Chlamydia/Chlamydophila group</taxon>
        <taxon>Chlamydia</taxon>
    </lineage>
</organism>
<reference evidence="1 2" key="1">
    <citation type="submission" date="2013-04" db="EMBL/GenBank/DDBJ databases">
        <title>Genome sequence of Chlamydia psittaci 99DC5.</title>
        <authorList>
            <person name="Huot-Creasy H."/>
            <person name="McCracken C.L."/>
            <person name="Humphries M."/>
            <person name="Sachse K."/>
            <person name="Laroucau K."/>
            <person name="Bavoil P."/>
            <person name="Myers G.S."/>
        </authorList>
    </citation>
    <scope>NUCLEOTIDE SEQUENCE [LARGE SCALE GENOMIC DNA]</scope>
    <source>
        <strain evidence="1 2">99DC5</strain>
    </source>
</reference>
<comment type="caution">
    <text evidence="1">The sequence shown here is derived from an EMBL/GenBank/DDBJ whole genome shotgun (WGS) entry which is preliminary data.</text>
</comment>